<accession>A0A0B1NYA0</accession>
<dbReference type="Pfam" id="PF05024">
    <property type="entry name" value="Gpi1"/>
    <property type="match status" value="1"/>
</dbReference>
<gene>
    <name evidence="3" type="ORF">EV44_g5149</name>
</gene>
<sequence length="718" mass="82995">MPEHDGLMRIFWPYDLSRFVSPGTIVGWRNSGLDIFIVSILEDVDTRTIQDALKAGALIRNASHPVTRIFDLCGKSSMQVLGVTNSPNIDVDNLQIHAFTKPKLKLPQVSCARASTIQVIMFERPLPNRMQYISLEPISLALGDKVDPKNEAPDLVLTDDEKDKMKERRKSKELVAKLKLHTVRKHPASSKERALLNIVNQINCSWELDRLLQKNVLQLKKFPRRSLSVSERVVESAMTMRDYVIKATWKLIINYIYPMIKKFFIIVLICHRIFAEAFLVVLEWRMKPDYAALKDISATAQQVDIRLQQFCYWPMQYVMLRKRKYDWESVTTSHPDYIRFYNSLWLVANDVIIGIALGSYIIDNSTWVTENLSETLSMYSIAALQNTISWLMDWPAGLKLNNELAAFLGDLFLWVIDYWSNFFGALKPILPKIIWFVGFSSFAGASLPISLFSDFISVLTFHIYCFYMASARIYNWQYSILQSLFQLFRGKKHNVLRKRIDSCDYDLDQLLLGTILFTLLFFLLPTVLVFYFTFASFRMAIITLKALLDTLLACLNHFPLFALMLRVKDSKRLPGGICFELQDTESPSHNVLRIRKPKDNTIIDNSLNVIPTSYIFLKSVPLKFRGMFQQYFQLGQRIRKHYLSLRVLLCLVTGRFVPPIHRKNLYSLQYTMLPARRAGISEMWTVLTKNESLSKLHSGHEGKLNGRRLNGYGHGKRS</sequence>
<feature type="region of interest" description="Disordered" evidence="1">
    <location>
        <begin position="696"/>
        <end position="718"/>
    </location>
</feature>
<feature type="transmembrane region" description="Helical" evidence="2">
    <location>
        <begin position="510"/>
        <end position="534"/>
    </location>
</feature>
<name>A0A0B1NYA0_UNCNE</name>
<dbReference type="OMA" id="HPTRMQY"/>
<keyword evidence="2" id="KW-1133">Transmembrane helix</keyword>
<evidence type="ECO:0000256" key="2">
    <source>
        <dbReference type="SAM" id="Phobius"/>
    </source>
</evidence>
<dbReference type="AlphaFoldDB" id="A0A0B1NYA0"/>
<protein>
    <submittedName>
        <fullName evidence="3">Putative n-acetylglucosaminyl transferase component gpi1</fullName>
    </submittedName>
</protein>
<dbReference type="Proteomes" id="UP000030854">
    <property type="component" value="Unassembled WGS sequence"/>
</dbReference>
<keyword evidence="2" id="KW-0812">Transmembrane</keyword>
<evidence type="ECO:0000313" key="3">
    <source>
        <dbReference type="EMBL" id="KHJ31322.1"/>
    </source>
</evidence>
<dbReference type="InterPro" id="IPR007720">
    <property type="entry name" value="PigQ/GPI1"/>
</dbReference>
<dbReference type="GO" id="GO:0005783">
    <property type="term" value="C:endoplasmic reticulum"/>
    <property type="evidence" value="ECO:0007669"/>
    <property type="project" value="TreeGrafter"/>
</dbReference>
<comment type="caution">
    <text evidence="3">The sequence shown here is derived from an EMBL/GenBank/DDBJ whole genome shotgun (WGS) entry which is preliminary data.</text>
</comment>
<feature type="transmembrane region" description="Helical" evidence="2">
    <location>
        <begin position="546"/>
        <end position="565"/>
    </location>
</feature>
<keyword evidence="3" id="KW-0808">Transferase</keyword>
<proteinExistence type="predicted"/>
<feature type="transmembrane region" description="Helical" evidence="2">
    <location>
        <begin position="263"/>
        <end position="284"/>
    </location>
</feature>
<feature type="transmembrane region" description="Helical" evidence="2">
    <location>
        <begin position="344"/>
        <end position="362"/>
    </location>
</feature>
<feature type="transmembrane region" description="Helical" evidence="2">
    <location>
        <begin position="404"/>
        <end position="426"/>
    </location>
</feature>
<dbReference type="GO" id="GO:0016020">
    <property type="term" value="C:membrane"/>
    <property type="evidence" value="ECO:0007669"/>
    <property type="project" value="InterPro"/>
</dbReference>
<organism evidence="3 4">
    <name type="scientific">Uncinula necator</name>
    <name type="common">Grape powdery mildew</name>
    <dbReference type="NCBI Taxonomy" id="52586"/>
    <lineage>
        <taxon>Eukaryota</taxon>
        <taxon>Fungi</taxon>
        <taxon>Dikarya</taxon>
        <taxon>Ascomycota</taxon>
        <taxon>Pezizomycotina</taxon>
        <taxon>Leotiomycetes</taxon>
        <taxon>Erysiphales</taxon>
        <taxon>Erysiphaceae</taxon>
        <taxon>Erysiphe</taxon>
    </lineage>
</organism>
<evidence type="ECO:0000256" key="1">
    <source>
        <dbReference type="SAM" id="MobiDB-lite"/>
    </source>
</evidence>
<dbReference type="GO" id="GO:0006506">
    <property type="term" value="P:GPI anchor biosynthetic process"/>
    <property type="evidence" value="ECO:0007669"/>
    <property type="project" value="InterPro"/>
</dbReference>
<dbReference type="PANTHER" id="PTHR21329:SF3">
    <property type="entry name" value="PHOSPHATIDYLINOSITOL N-ACETYLGLUCOSAMINYLTRANSFERASE SUBUNIT Q"/>
    <property type="match status" value="1"/>
</dbReference>
<reference evidence="3 4" key="1">
    <citation type="journal article" date="2014" name="BMC Genomics">
        <title>Adaptive genomic structural variation in the grape powdery mildew pathogen, Erysiphe necator.</title>
        <authorList>
            <person name="Jones L."/>
            <person name="Riaz S."/>
            <person name="Morales-Cruz A."/>
            <person name="Amrine K.C."/>
            <person name="McGuire B."/>
            <person name="Gubler W.D."/>
            <person name="Walker M.A."/>
            <person name="Cantu D."/>
        </authorList>
    </citation>
    <scope>NUCLEOTIDE SEQUENCE [LARGE SCALE GENOMIC DNA]</scope>
    <source>
        <strain evidence="4">c</strain>
    </source>
</reference>
<dbReference type="STRING" id="52586.A0A0B1NYA0"/>
<feature type="transmembrane region" description="Helical" evidence="2">
    <location>
        <begin position="433"/>
        <end position="453"/>
    </location>
</feature>
<dbReference type="EMBL" id="JNVN01002995">
    <property type="protein sequence ID" value="KHJ31322.1"/>
    <property type="molecule type" value="Genomic_DNA"/>
</dbReference>
<dbReference type="PANTHER" id="PTHR21329">
    <property type="entry name" value="PHOSPHATIDYLINOSITOL N-ACETYLGLUCOSAMINYLTRANSFERASE SUBUNIT Q-RELATED"/>
    <property type="match status" value="1"/>
</dbReference>
<keyword evidence="2" id="KW-0472">Membrane</keyword>
<dbReference type="GO" id="GO:0016740">
    <property type="term" value="F:transferase activity"/>
    <property type="evidence" value="ECO:0007669"/>
    <property type="project" value="UniProtKB-KW"/>
</dbReference>
<dbReference type="HOGENOM" id="CLU_007914_2_0_1"/>
<keyword evidence="4" id="KW-1185">Reference proteome</keyword>
<evidence type="ECO:0000313" key="4">
    <source>
        <dbReference type="Proteomes" id="UP000030854"/>
    </source>
</evidence>